<feature type="transmembrane region" description="Helical" evidence="6">
    <location>
        <begin position="174"/>
        <end position="196"/>
    </location>
</feature>
<dbReference type="PANTHER" id="PTHR43124">
    <property type="entry name" value="PURINE EFFLUX PUMP PBUE"/>
    <property type="match status" value="1"/>
</dbReference>
<feature type="transmembrane region" description="Helical" evidence="6">
    <location>
        <begin position="282"/>
        <end position="301"/>
    </location>
</feature>
<comment type="subcellular location">
    <subcellularLocation>
        <location evidence="1">Cell membrane</location>
        <topology evidence="1">Multi-pass membrane protein</topology>
    </subcellularLocation>
</comment>
<dbReference type="SUPFAM" id="SSF103473">
    <property type="entry name" value="MFS general substrate transporter"/>
    <property type="match status" value="1"/>
</dbReference>
<dbReference type="OrthoDB" id="9788453at2"/>
<feature type="transmembrane region" description="Helical" evidence="6">
    <location>
        <begin position="217"/>
        <end position="239"/>
    </location>
</feature>
<dbReference type="EMBL" id="VLKG01000007">
    <property type="protein sequence ID" value="TWH64671.1"/>
    <property type="molecule type" value="Genomic_DNA"/>
</dbReference>
<reference evidence="8 9" key="1">
    <citation type="submission" date="2019-07" db="EMBL/GenBank/DDBJ databases">
        <title>Genomic Encyclopedia of Type Strains, Phase I: the one thousand microbial genomes (KMG-I) project.</title>
        <authorList>
            <person name="Kyrpides N."/>
        </authorList>
    </citation>
    <scope>NUCLEOTIDE SEQUENCE [LARGE SCALE GENOMIC DNA]</scope>
    <source>
        <strain evidence="8 9">DSM 375</strain>
    </source>
</reference>
<feature type="transmembrane region" description="Helical" evidence="6">
    <location>
        <begin position="85"/>
        <end position="105"/>
    </location>
</feature>
<feature type="transmembrane region" description="Helical" evidence="6">
    <location>
        <begin position="111"/>
        <end position="136"/>
    </location>
</feature>
<keyword evidence="3 6" id="KW-0812">Transmembrane</keyword>
<feature type="transmembrane region" description="Helical" evidence="6">
    <location>
        <begin position="12"/>
        <end position="36"/>
    </location>
</feature>
<evidence type="ECO:0000256" key="6">
    <source>
        <dbReference type="SAM" id="Phobius"/>
    </source>
</evidence>
<evidence type="ECO:0000313" key="8">
    <source>
        <dbReference type="EMBL" id="TWH64671.1"/>
    </source>
</evidence>
<evidence type="ECO:0000259" key="7">
    <source>
        <dbReference type="PROSITE" id="PS50850"/>
    </source>
</evidence>
<evidence type="ECO:0000256" key="2">
    <source>
        <dbReference type="ARBA" id="ARBA00022475"/>
    </source>
</evidence>
<evidence type="ECO:0000256" key="1">
    <source>
        <dbReference type="ARBA" id="ARBA00004651"/>
    </source>
</evidence>
<dbReference type="RefSeq" id="WP_144571896.1">
    <property type="nucleotide sequence ID" value="NZ_VLKG01000007.1"/>
</dbReference>
<dbReference type="InterPro" id="IPR001958">
    <property type="entry name" value="Tet-R_TetA/multi-R_MdtG-like"/>
</dbReference>
<proteinExistence type="predicted"/>
<feature type="transmembrane region" description="Helical" evidence="6">
    <location>
        <begin position="370"/>
        <end position="390"/>
    </location>
</feature>
<dbReference type="InterPro" id="IPR011701">
    <property type="entry name" value="MFS"/>
</dbReference>
<keyword evidence="4 6" id="KW-1133">Transmembrane helix</keyword>
<dbReference type="InterPro" id="IPR020846">
    <property type="entry name" value="MFS_dom"/>
</dbReference>
<evidence type="ECO:0000256" key="3">
    <source>
        <dbReference type="ARBA" id="ARBA00022692"/>
    </source>
</evidence>
<gene>
    <name evidence="8" type="ORF">LX59_02016</name>
</gene>
<keyword evidence="9" id="KW-1185">Reference proteome</keyword>
<evidence type="ECO:0000256" key="5">
    <source>
        <dbReference type="ARBA" id="ARBA00023136"/>
    </source>
</evidence>
<organism evidence="8 9">
    <name type="scientific">Azomonas agilis</name>
    <dbReference type="NCBI Taxonomy" id="116849"/>
    <lineage>
        <taxon>Bacteria</taxon>
        <taxon>Pseudomonadati</taxon>
        <taxon>Pseudomonadota</taxon>
        <taxon>Gammaproteobacteria</taxon>
        <taxon>Pseudomonadales</taxon>
        <taxon>Pseudomonadaceae</taxon>
        <taxon>Azomonas</taxon>
    </lineage>
</organism>
<sequence length="399" mass="42395">MALPKTSDVTGVSARSLILIELALTLGSFAIGLGEFSIMGLMPEVAADLQVTEPQVGHLISIYALGVVVGAPILAILGSRLYRRTLLMLLMGFFALGNLATAWASGYDSLLLYRFISGLPHGAYFGVASLIAASMVPADQRAKAVSRVMLGLTIAMLAGNPLATWLGQQFSWRWAFALVGIIGALTVLLVFLYLPLNRQEAQSNPLTELKAFNQKAVWLALGIGSVGFAGMFCVFSYLAPTVLQVTQMGEGWIPITLAAFGLGGIVGNMAGGWLFDRLQFRAVLWILLWSALVLFLFPWAAHSIWTLLPAVFAVGTMVALSPPLQTHLMDVAAEAQTLAAASNHAAFNVANALGPWLGGLAISAGMGWTVTGYVGTLTALVGLVVFYLTWKQQNPKPTA</sequence>
<dbReference type="InterPro" id="IPR050189">
    <property type="entry name" value="MFS_Efflux_Transporters"/>
</dbReference>
<dbReference type="PANTHER" id="PTHR43124:SF3">
    <property type="entry name" value="CHLORAMPHENICOL EFFLUX PUMP RV0191"/>
    <property type="match status" value="1"/>
</dbReference>
<accession>A0A562I0X8</accession>
<evidence type="ECO:0000256" key="4">
    <source>
        <dbReference type="ARBA" id="ARBA00022989"/>
    </source>
</evidence>
<feature type="transmembrane region" description="Helical" evidence="6">
    <location>
        <begin position="148"/>
        <end position="168"/>
    </location>
</feature>
<dbReference type="GO" id="GO:0022857">
    <property type="term" value="F:transmembrane transporter activity"/>
    <property type="evidence" value="ECO:0007669"/>
    <property type="project" value="InterPro"/>
</dbReference>
<name>A0A562I0X8_9GAMM</name>
<keyword evidence="2" id="KW-1003">Cell membrane</keyword>
<dbReference type="Gene3D" id="1.20.1250.20">
    <property type="entry name" value="MFS general substrate transporter like domains"/>
    <property type="match status" value="2"/>
</dbReference>
<dbReference type="GO" id="GO:0005886">
    <property type="term" value="C:plasma membrane"/>
    <property type="evidence" value="ECO:0007669"/>
    <property type="project" value="UniProtKB-SubCell"/>
</dbReference>
<dbReference type="Pfam" id="PF07690">
    <property type="entry name" value="MFS_1"/>
    <property type="match status" value="1"/>
</dbReference>
<dbReference type="CDD" id="cd17324">
    <property type="entry name" value="MFS_NepI_like"/>
    <property type="match status" value="1"/>
</dbReference>
<comment type="caution">
    <text evidence="8">The sequence shown here is derived from an EMBL/GenBank/DDBJ whole genome shotgun (WGS) entry which is preliminary data.</text>
</comment>
<protein>
    <submittedName>
        <fullName evidence="8">DHA1 family inner membrane transport protein</fullName>
    </submittedName>
</protein>
<keyword evidence="5 6" id="KW-0472">Membrane</keyword>
<dbReference type="PROSITE" id="PS50850">
    <property type="entry name" value="MFS"/>
    <property type="match status" value="1"/>
</dbReference>
<feature type="transmembrane region" description="Helical" evidence="6">
    <location>
        <begin position="56"/>
        <end position="78"/>
    </location>
</feature>
<dbReference type="Proteomes" id="UP000319627">
    <property type="component" value="Unassembled WGS sequence"/>
</dbReference>
<dbReference type="PRINTS" id="PR01035">
    <property type="entry name" value="TCRTETA"/>
</dbReference>
<evidence type="ECO:0000313" key="9">
    <source>
        <dbReference type="Proteomes" id="UP000319627"/>
    </source>
</evidence>
<dbReference type="AlphaFoldDB" id="A0A562I0X8"/>
<feature type="domain" description="Major facilitator superfamily (MFS) profile" evidence="7">
    <location>
        <begin position="20"/>
        <end position="394"/>
    </location>
</feature>
<dbReference type="InterPro" id="IPR036259">
    <property type="entry name" value="MFS_trans_sf"/>
</dbReference>
<feature type="transmembrane region" description="Helical" evidence="6">
    <location>
        <begin position="251"/>
        <end position="275"/>
    </location>
</feature>